<dbReference type="PROSITE" id="PS51804">
    <property type="entry name" value="ZF_C2HC_LYAR"/>
    <property type="match status" value="2"/>
</dbReference>
<keyword evidence="8" id="KW-0175">Coiled coil</keyword>
<evidence type="ECO:0000313" key="18">
    <source>
        <dbReference type="Proteomes" id="UP000007303"/>
    </source>
</evidence>
<keyword evidence="5" id="KW-0677">Repeat</keyword>
<dbReference type="GO" id="GO:0005737">
    <property type="term" value="C:cytoplasm"/>
    <property type="evidence" value="ECO:0007669"/>
    <property type="project" value="UniProtKB-SubCell"/>
</dbReference>
<dbReference type="InterPro" id="IPR058719">
    <property type="entry name" value="WHD_LYAR"/>
</dbReference>
<dbReference type="InterPro" id="IPR036236">
    <property type="entry name" value="Znf_C2H2_sf"/>
</dbReference>
<dbReference type="Pfam" id="PF17848">
    <property type="entry name" value="Zn_ribbon_ACC"/>
    <property type="match status" value="1"/>
</dbReference>
<dbReference type="PANTHER" id="PTHR13100:SF10">
    <property type="entry name" value="CELL GROWTH-REGULATING NUCLEOLAR PROTEIN"/>
    <property type="match status" value="1"/>
</dbReference>
<name>H3D0K7_TETNG</name>
<feature type="compositionally biased region" description="Polar residues" evidence="13">
    <location>
        <begin position="165"/>
        <end position="174"/>
    </location>
</feature>
<feature type="compositionally biased region" description="Basic residues" evidence="13">
    <location>
        <begin position="234"/>
        <end position="243"/>
    </location>
</feature>
<evidence type="ECO:0000256" key="5">
    <source>
        <dbReference type="ARBA" id="ARBA00022737"/>
    </source>
</evidence>
<dbReference type="Gene3D" id="1.10.10.2100">
    <property type="match status" value="1"/>
</dbReference>
<evidence type="ECO:0000256" key="1">
    <source>
        <dbReference type="ARBA" id="ARBA00004123"/>
    </source>
</evidence>
<dbReference type="GeneTree" id="ENSGT00390000003477"/>
<evidence type="ECO:0000256" key="4">
    <source>
        <dbReference type="ARBA" id="ARBA00022723"/>
    </source>
</evidence>
<comment type="subunit">
    <text evidence="10">Interacts with PRMT5; this interaction is direct. Interacts with GNL2 and RPL23A. Interacts with nucleolin/NCL; this interaction is direct. Interacts with phosphorylated IRF3; this interaction impairs IRF3 DNA-binding activity.</text>
</comment>
<dbReference type="InterPro" id="IPR039999">
    <property type="entry name" value="LYAR"/>
</dbReference>
<dbReference type="Gene3D" id="3.30.1490.490">
    <property type="match status" value="1"/>
</dbReference>
<dbReference type="InterPro" id="IPR014898">
    <property type="entry name" value="Znf_C2H2_LYAR"/>
</dbReference>
<dbReference type="Pfam" id="PF08790">
    <property type="entry name" value="zf-LYAR"/>
    <property type="match status" value="1"/>
</dbReference>
<reference evidence="18" key="1">
    <citation type="journal article" date="2004" name="Nature">
        <title>Genome duplication in the teleost fish Tetraodon nigroviridis reveals the early vertebrate proto-karyotype.</title>
        <authorList>
            <person name="Jaillon O."/>
            <person name="Aury J.-M."/>
            <person name="Brunet F."/>
            <person name="Petit J.-L."/>
            <person name="Stange-Thomann N."/>
            <person name="Mauceli E."/>
            <person name="Bouneau L."/>
            <person name="Fischer C."/>
            <person name="Ozouf-Costaz C."/>
            <person name="Bernot A."/>
            <person name="Nicaud S."/>
            <person name="Jaffe D."/>
            <person name="Fisher S."/>
            <person name="Lutfalla G."/>
            <person name="Dossat C."/>
            <person name="Segurens B."/>
            <person name="Dasilva C."/>
            <person name="Salanoubat M."/>
            <person name="Levy M."/>
            <person name="Boudet N."/>
            <person name="Castellano S."/>
            <person name="Anthouard V."/>
            <person name="Jubin C."/>
            <person name="Castelli V."/>
            <person name="Katinka M."/>
            <person name="Vacherie B."/>
            <person name="Biemont C."/>
            <person name="Skalli Z."/>
            <person name="Cattolico L."/>
            <person name="Poulain J."/>
            <person name="De Berardinis V."/>
            <person name="Cruaud C."/>
            <person name="Duprat S."/>
            <person name="Brottier P."/>
            <person name="Coutanceau J.-P."/>
            <person name="Gouzy J."/>
            <person name="Parra G."/>
            <person name="Lardier G."/>
            <person name="Chapple C."/>
            <person name="McKernan K.J."/>
            <person name="McEwan P."/>
            <person name="Bosak S."/>
            <person name="Kellis M."/>
            <person name="Volff J.-N."/>
            <person name="Guigo R."/>
            <person name="Zody M.C."/>
            <person name="Mesirov J."/>
            <person name="Lindblad-Toh K."/>
            <person name="Birren B."/>
            <person name="Nusbaum C."/>
            <person name="Kahn D."/>
            <person name="Robinson-Rechavi M."/>
            <person name="Laudet V."/>
            <person name="Schachter V."/>
            <person name="Quetier F."/>
            <person name="Saurin W."/>
            <person name="Scarpelli C."/>
            <person name="Wincker P."/>
            <person name="Lander E.S."/>
            <person name="Weissenbach J."/>
            <person name="Roest Crollius H."/>
        </authorList>
    </citation>
    <scope>NUCLEOTIDE SEQUENCE [LARGE SCALE GENOMIC DNA]</scope>
</reference>
<evidence type="ECO:0000256" key="10">
    <source>
        <dbReference type="ARBA" id="ARBA00063961"/>
    </source>
</evidence>
<feature type="region of interest" description="Disordered" evidence="13">
    <location>
        <begin position="165"/>
        <end position="286"/>
    </location>
</feature>
<reference evidence="17" key="3">
    <citation type="submission" date="2025-09" db="UniProtKB">
        <authorList>
            <consortium name="Ensembl"/>
        </authorList>
    </citation>
    <scope>IDENTIFICATION</scope>
</reference>
<dbReference type="AlphaFoldDB" id="H3D0K7"/>
<dbReference type="PANTHER" id="PTHR13100">
    <property type="entry name" value="CELL GROWTH-REGULATING NUCLEOLAR PROTEIN LYAR"/>
    <property type="match status" value="1"/>
</dbReference>
<keyword evidence="4" id="KW-0479">Metal-binding</keyword>
<dbReference type="GO" id="GO:0003677">
    <property type="term" value="F:DNA binding"/>
    <property type="evidence" value="ECO:0007669"/>
    <property type="project" value="InterPro"/>
</dbReference>
<evidence type="ECO:0000259" key="14">
    <source>
        <dbReference type="Pfam" id="PF08790"/>
    </source>
</evidence>
<evidence type="ECO:0000256" key="12">
    <source>
        <dbReference type="PROSITE-ProRule" id="PRU01145"/>
    </source>
</evidence>
<evidence type="ECO:0000256" key="2">
    <source>
        <dbReference type="ARBA" id="ARBA00004496"/>
    </source>
</evidence>
<accession>H3D0K7</accession>
<keyword evidence="18" id="KW-1185">Reference proteome</keyword>
<keyword evidence="7" id="KW-0862">Zinc</keyword>
<organism evidence="17 18">
    <name type="scientific">Tetraodon nigroviridis</name>
    <name type="common">Spotted green pufferfish</name>
    <name type="synonym">Chelonodon nigroviridis</name>
    <dbReference type="NCBI Taxonomy" id="99883"/>
    <lineage>
        <taxon>Eukaryota</taxon>
        <taxon>Metazoa</taxon>
        <taxon>Chordata</taxon>
        <taxon>Craniata</taxon>
        <taxon>Vertebrata</taxon>
        <taxon>Euteleostomi</taxon>
        <taxon>Actinopterygii</taxon>
        <taxon>Neopterygii</taxon>
        <taxon>Teleostei</taxon>
        <taxon>Neoteleostei</taxon>
        <taxon>Acanthomorphata</taxon>
        <taxon>Eupercaria</taxon>
        <taxon>Tetraodontiformes</taxon>
        <taxon>Tetradontoidea</taxon>
        <taxon>Tetraodontidae</taxon>
        <taxon>Tetraodon</taxon>
    </lineage>
</organism>
<dbReference type="FunFam" id="3.30.1490.490:FF:000001">
    <property type="entry name" value="cell growth-regulating nucleolar protein-like"/>
    <property type="match status" value="1"/>
</dbReference>
<evidence type="ECO:0000256" key="7">
    <source>
        <dbReference type="ARBA" id="ARBA00022833"/>
    </source>
</evidence>
<proteinExistence type="predicted"/>
<keyword evidence="6 12" id="KW-0863">Zinc-finger</keyword>
<evidence type="ECO:0000256" key="3">
    <source>
        <dbReference type="ARBA" id="ARBA00004504"/>
    </source>
</evidence>
<evidence type="ECO:0000259" key="16">
    <source>
        <dbReference type="Pfam" id="PF25879"/>
    </source>
</evidence>
<protein>
    <recommendedName>
        <fullName evidence="11">Cell growth-regulating nucleolar protein</fullName>
    </recommendedName>
</protein>
<evidence type="ECO:0000259" key="15">
    <source>
        <dbReference type="Pfam" id="PF17848"/>
    </source>
</evidence>
<dbReference type="Pfam" id="PF25879">
    <property type="entry name" value="WHD_LYAR"/>
    <property type="match status" value="1"/>
</dbReference>
<dbReference type="GO" id="GO:0006364">
    <property type="term" value="P:rRNA processing"/>
    <property type="evidence" value="ECO:0007669"/>
    <property type="project" value="TreeGrafter"/>
</dbReference>
<dbReference type="SUPFAM" id="SSF57667">
    <property type="entry name" value="beta-beta-alpha zinc fingers"/>
    <property type="match status" value="2"/>
</dbReference>
<dbReference type="Proteomes" id="UP000007303">
    <property type="component" value="Unassembled WGS sequence"/>
</dbReference>
<keyword evidence="9" id="KW-0539">Nucleus</keyword>
<dbReference type="GO" id="GO:0005730">
    <property type="term" value="C:nucleolus"/>
    <property type="evidence" value="ECO:0007669"/>
    <property type="project" value="UniProtKB-ARBA"/>
</dbReference>
<sequence>MVFFTCNGCGESLKKAQVENHVNICRKCQVLSCIDCGKDFWGDDYKNHNKCISEDQKYGGKGFEAKANKGEVKQQQWIEKIHDAMNKPGVSAKLKDVLGKVSAYDNVPRKKAKFQNWMKNSLKINNTSLHDEVWDILAAADNVALMIAKVRNQKFFKNLTLQAAKTPAETNETENPVAEATVDSSGNQNGHGAVDKKKLNKRERKIARQQKNGKTVKATEESASLEPEDDLAGKKKKKDRKRQRSSEQDEDGEKNGAELTKKKKKTFDQTAEESQENEEHQAVSRGKFNWKGNIKAILRASPDQEVPVKKLRKKVLAAYHSFTGDGNFRTEEDLLALFNKKISNNPKFIVKKERVRLLK</sequence>
<evidence type="ECO:0000256" key="9">
    <source>
        <dbReference type="ARBA" id="ARBA00023242"/>
    </source>
</evidence>
<comment type="subcellular location">
    <subcellularLocation>
        <location evidence="3">Cell projection</location>
        <location evidence="3">Cilium</location>
        <location evidence="3">Photoreceptor outer segment</location>
    </subcellularLocation>
    <subcellularLocation>
        <location evidence="2">Cytoplasm</location>
    </subcellularLocation>
    <subcellularLocation>
        <location evidence="1">Nucleus</location>
    </subcellularLocation>
</comment>
<dbReference type="FunFam" id="1.10.10.2100:FF:000002">
    <property type="entry name" value="cell growth-regulating nucleolar protein-like"/>
    <property type="match status" value="1"/>
</dbReference>
<dbReference type="InterPro" id="IPR041010">
    <property type="entry name" value="Znf-ACC"/>
</dbReference>
<evidence type="ECO:0000256" key="11">
    <source>
        <dbReference type="ARBA" id="ARBA00069216"/>
    </source>
</evidence>
<dbReference type="GO" id="GO:0008270">
    <property type="term" value="F:zinc ion binding"/>
    <property type="evidence" value="ECO:0007669"/>
    <property type="project" value="UniProtKB-KW"/>
</dbReference>
<feature type="compositionally biased region" description="Basic residues" evidence="13">
    <location>
        <begin position="198"/>
        <end position="208"/>
    </location>
</feature>
<dbReference type="Ensembl" id="ENSTNIT00000014239.1">
    <property type="protein sequence ID" value="ENSTNIP00000014043.1"/>
    <property type="gene ID" value="ENSTNIG00000011108.1"/>
</dbReference>
<feature type="domain" description="Cell growth-regulating nucleolar protein-like winged helix" evidence="16">
    <location>
        <begin position="286"/>
        <end position="358"/>
    </location>
</feature>
<evidence type="ECO:0000256" key="6">
    <source>
        <dbReference type="ARBA" id="ARBA00022771"/>
    </source>
</evidence>
<dbReference type="GO" id="GO:0001750">
    <property type="term" value="C:photoreceptor outer segment"/>
    <property type="evidence" value="ECO:0007669"/>
    <property type="project" value="UniProtKB-SubCell"/>
</dbReference>
<reference evidence="17" key="2">
    <citation type="submission" date="2025-08" db="UniProtKB">
        <authorList>
            <consortium name="Ensembl"/>
        </authorList>
    </citation>
    <scope>IDENTIFICATION</scope>
</reference>
<feature type="domain" description="Acetyl-coA carboxylase zinc finger" evidence="15">
    <location>
        <begin position="3"/>
        <end position="28"/>
    </location>
</feature>
<evidence type="ECO:0000256" key="8">
    <source>
        <dbReference type="ARBA" id="ARBA00023054"/>
    </source>
</evidence>
<evidence type="ECO:0000313" key="17">
    <source>
        <dbReference type="Ensembl" id="ENSTNIP00000014043.1"/>
    </source>
</evidence>
<dbReference type="GO" id="GO:0000122">
    <property type="term" value="P:negative regulation of transcription by RNA polymerase II"/>
    <property type="evidence" value="ECO:0007669"/>
    <property type="project" value="TreeGrafter"/>
</dbReference>
<feature type="domain" description="Zinc finger C2H2 LYAR-type" evidence="14">
    <location>
        <begin position="31"/>
        <end position="58"/>
    </location>
</feature>
<evidence type="ECO:0000256" key="13">
    <source>
        <dbReference type="SAM" id="MobiDB-lite"/>
    </source>
</evidence>